<dbReference type="InterPro" id="IPR000182">
    <property type="entry name" value="GNAT_dom"/>
</dbReference>
<dbReference type="PANTHER" id="PTHR43792:SF9">
    <property type="entry name" value="RIBOSOMAL-PROTEIN-ALANINE ACETYLTRANSFERASE"/>
    <property type="match status" value="1"/>
</dbReference>
<keyword evidence="2" id="KW-0808">Transferase</keyword>
<sequence length="192" mass="22188">MKADVLFNQFPIRKSDEYTLKKIEEQHLDEVFEIYSNDNVFAYCGIIPKHKRETVKSMIGHFERDYLKKSRIKWGIFANDNPEHLLGIVEAFDFNQKVNMVTIGYFLSEAHWGKGIATEAVKILLPFLFMDVKINRIQAEVMPPNEISKKVLLKNGFTKEGTVRQATLWAGKGIVDLEIYGILKEDYEKGRG</sequence>
<gene>
    <name evidence="2" type="ORF">C7R93_27930</name>
</gene>
<dbReference type="PROSITE" id="PS51186">
    <property type="entry name" value="GNAT"/>
    <property type="match status" value="1"/>
</dbReference>
<name>A0A2P7UID0_9BACL</name>
<dbReference type="InterPro" id="IPR051531">
    <property type="entry name" value="N-acetyltransferase"/>
</dbReference>
<proteinExistence type="predicted"/>
<comment type="caution">
    <text evidence="2">The sequence shown here is derived from an EMBL/GenBank/DDBJ whole genome shotgun (WGS) entry which is preliminary data.</text>
</comment>
<dbReference type="AlphaFoldDB" id="A0A2P7UID0"/>
<dbReference type="SUPFAM" id="SSF55729">
    <property type="entry name" value="Acyl-CoA N-acyltransferases (Nat)"/>
    <property type="match status" value="1"/>
</dbReference>
<dbReference type="GO" id="GO:0005737">
    <property type="term" value="C:cytoplasm"/>
    <property type="evidence" value="ECO:0007669"/>
    <property type="project" value="TreeGrafter"/>
</dbReference>
<dbReference type="Gene3D" id="3.40.630.30">
    <property type="match status" value="1"/>
</dbReference>
<dbReference type="EMBL" id="PXZM01000054">
    <property type="protein sequence ID" value="PSJ86764.1"/>
    <property type="molecule type" value="Genomic_DNA"/>
</dbReference>
<accession>A0A2P7UID0</accession>
<protein>
    <submittedName>
        <fullName evidence="2">Alanine acetyltransferase</fullName>
    </submittedName>
</protein>
<evidence type="ECO:0000313" key="3">
    <source>
        <dbReference type="Proteomes" id="UP000240419"/>
    </source>
</evidence>
<organism evidence="2 3">
    <name type="scientific">Brevibacillus fortis</name>
    <dbReference type="NCBI Taxonomy" id="2126352"/>
    <lineage>
        <taxon>Bacteria</taxon>
        <taxon>Bacillati</taxon>
        <taxon>Bacillota</taxon>
        <taxon>Bacilli</taxon>
        <taxon>Bacillales</taxon>
        <taxon>Paenibacillaceae</taxon>
        <taxon>Brevibacillus</taxon>
    </lineage>
</organism>
<keyword evidence="3" id="KW-1185">Reference proteome</keyword>
<dbReference type="OrthoDB" id="9811523at2"/>
<dbReference type="Pfam" id="PF13302">
    <property type="entry name" value="Acetyltransf_3"/>
    <property type="match status" value="1"/>
</dbReference>
<dbReference type="InterPro" id="IPR016181">
    <property type="entry name" value="Acyl_CoA_acyltransferase"/>
</dbReference>
<evidence type="ECO:0000259" key="1">
    <source>
        <dbReference type="PROSITE" id="PS51186"/>
    </source>
</evidence>
<evidence type="ECO:0000313" key="2">
    <source>
        <dbReference type="EMBL" id="PSJ86764.1"/>
    </source>
</evidence>
<reference evidence="2 3" key="1">
    <citation type="submission" date="2018-03" db="EMBL/GenBank/DDBJ databases">
        <title>Brevisbacillus phylogenomics.</title>
        <authorList>
            <person name="Dunlap C."/>
        </authorList>
    </citation>
    <scope>NUCLEOTIDE SEQUENCE [LARGE SCALE GENOMIC DNA]</scope>
    <source>
        <strain evidence="2 3">NRRL NRS-1210</strain>
    </source>
</reference>
<feature type="domain" description="N-acetyltransferase" evidence="1">
    <location>
        <begin position="18"/>
        <end position="178"/>
    </location>
</feature>
<dbReference type="PANTHER" id="PTHR43792">
    <property type="entry name" value="GNAT FAMILY, PUTATIVE (AFU_ORTHOLOGUE AFUA_3G00765)-RELATED-RELATED"/>
    <property type="match status" value="1"/>
</dbReference>
<dbReference type="GO" id="GO:0008999">
    <property type="term" value="F:protein-N-terminal-alanine acetyltransferase activity"/>
    <property type="evidence" value="ECO:0007669"/>
    <property type="project" value="TreeGrafter"/>
</dbReference>
<dbReference type="RefSeq" id="WP_106841851.1">
    <property type="nucleotide sequence ID" value="NZ_JBCNIW010000058.1"/>
</dbReference>
<dbReference type="Proteomes" id="UP000240419">
    <property type="component" value="Unassembled WGS sequence"/>
</dbReference>